<dbReference type="InterPro" id="IPR050223">
    <property type="entry name" value="D-isomer_2-hydroxyacid_DH"/>
</dbReference>
<evidence type="ECO:0000256" key="4">
    <source>
        <dbReference type="RuleBase" id="RU003719"/>
    </source>
</evidence>
<feature type="domain" description="D-isomer specific 2-hydroxyacid dehydrogenase catalytic" evidence="5">
    <location>
        <begin position="49"/>
        <end position="354"/>
    </location>
</feature>
<evidence type="ECO:0000256" key="2">
    <source>
        <dbReference type="ARBA" id="ARBA00023002"/>
    </source>
</evidence>
<dbReference type="Proteomes" id="UP000282311">
    <property type="component" value="Unassembled WGS sequence"/>
</dbReference>
<dbReference type="PANTHER" id="PTHR10996">
    <property type="entry name" value="2-HYDROXYACID DEHYDROGENASE-RELATED"/>
    <property type="match status" value="1"/>
</dbReference>
<keyword evidence="2 4" id="KW-0560">Oxidoreductase</keyword>
<dbReference type="GO" id="GO:0030267">
    <property type="term" value="F:glyoxylate reductase (NADPH) activity"/>
    <property type="evidence" value="ECO:0007669"/>
    <property type="project" value="TreeGrafter"/>
</dbReference>
<comment type="caution">
    <text evidence="7">The sequence shown here is derived from an EMBL/GenBank/DDBJ whole genome shotgun (WGS) entry which is preliminary data.</text>
</comment>
<dbReference type="Pfam" id="PF00389">
    <property type="entry name" value="2-Hacid_dh"/>
    <property type="match status" value="1"/>
</dbReference>
<keyword evidence="3" id="KW-0520">NAD</keyword>
<evidence type="ECO:0000313" key="8">
    <source>
        <dbReference type="Proteomes" id="UP000282311"/>
    </source>
</evidence>
<dbReference type="InterPro" id="IPR029753">
    <property type="entry name" value="D-isomer_DH_CS"/>
</dbReference>
<dbReference type="AlphaFoldDB" id="A0A3B0CLC4"/>
<evidence type="ECO:0000256" key="1">
    <source>
        <dbReference type="ARBA" id="ARBA00005854"/>
    </source>
</evidence>
<dbReference type="EMBL" id="RBAH01000004">
    <property type="protein sequence ID" value="RKN85558.1"/>
    <property type="molecule type" value="Genomic_DNA"/>
</dbReference>
<dbReference type="PROSITE" id="PS00671">
    <property type="entry name" value="D_2_HYDROXYACID_DH_3"/>
    <property type="match status" value="1"/>
</dbReference>
<dbReference type="PANTHER" id="PTHR10996:SF178">
    <property type="entry name" value="2-HYDROXYACID DEHYDROGENASE YGL185C-RELATED"/>
    <property type="match status" value="1"/>
</dbReference>
<comment type="similarity">
    <text evidence="1 4">Belongs to the D-isomer specific 2-hydroxyacid dehydrogenase family.</text>
</comment>
<dbReference type="InterPro" id="IPR036291">
    <property type="entry name" value="NAD(P)-bd_dom_sf"/>
</dbReference>
<proteinExistence type="inferred from homology"/>
<evidence type="ECO:0000313" key="7">
    <source>
        <dbReference type="EMBL" id="RKN85558.1"/>
    </source>
</evidence>
<gene>
    <name evidence="7" type="ORF">D7M11_07685</name>
</gene>
<reference evidence="7 8" key="1">
    <citation type="journal article" date="2007" name="Int. J. Syst. Evol. Microbiol.">
        <title>Paenibacillus ginsengarvi sp. nov., isolated from soil from ginseng cultivation.</title>
        <authorList>
            <person name="Yoon M.H."/>
            <person name="Ten L.N."/>
            <person name="Im W.T."/>
        </authorList>
    </citation>
    <scope>NUCLEOTIDE SEQUENCE [LARGE SCALE GENOMIC DNA]</scope>
    <source>
        <strain evidence="7 8">KCTC 13059</strain>
    </source>
</reference>
<dbReference type="Gene3D" id="3.40.50.720">
    <property type="entry name" value="NAD(P)-binding Rossmann-like Domain"/>
    <property type="match status" value="2"/>
</dbReference>
<evidence type="ECO:0000259" key="5">
    <source>
        <dbReference type="Pfam" id="PF00389"/>
    </source>
</evidence>
<evidence type="ECO:0000259" key="6">
    <source>
        <dbReference type="Pfam" id="PF02826"/>
    </source>
</evidence>
<dbReference type="SUPFAM" id="SSF51735">
    <property type="entry name" value="NAD(P)-binding Rossmann-fold domains"/>
    <property type="match status" value="1"/>
</dbReference>
<dbReference type="InterPro" id="IPR006140">
    <property type="entry name" value="D-isomer_DH_NAD-bd"/>
</dbReference>
<keyword evidence="8" id="KW-1185">Reference proteome</keyword>
<evidence type="ECO:0000256" key="3">
    <source>
        <dbReference type="ARBA" id="ARBA00023027"/>
    </source>
</evidence>
<dbReference type="CDD" id="cd12167">
    <property type="entry name" value="2-Hacid_dh_8"/>
    <property type="match status" value="1"/>
</dbReference>
<protein>
    <submittedName>
        <fullName evidence="7">Hydroxyacid dehydrogenase</fullName>
    </submittedName>
</protein>
<sequence>MYGSGHAGNMEGVWRDRSLKVCYRMNDGGGESVERKIALLMDRDNLESLFDSLHRQRLNRLGNVVTVTEPGALTPQKSAELIRGAEIVVTSWGCPPLDAAILEQAPDLGLIVHAAGTVKRIVTPDVIARDIPVSSANSELGRRVAETALGLTIVSLKHIWQLARDSREGEFGRNRHRVKEMYGITVGVIGAGQSGKHYLELLRHFRVRALVYDPGQTEEQIRELGAVKTSLEDLMRESDVVSVHAPAIQATNNMINAPLLKMMKDDAILINTARGSLIDEEALVAELSAGRLWACLDVTNPEPTALDHPFRSLPNVTLIPHVAGVVTNGLRSLGEFTVNELEAFAEGRRLQGTVQLEKLHMLA</sequence>
<dbReference type="InterPro" id="IPR006139">
    <property type="entry name" value="D-isomer_2_OHA_DH_cat_dom"/>
</dbReference>
<feature type="domain" description="D-isomer specific 2-hydroxyacid dehydrogenase NAD-binding" evidence="6">
    <location>
        <begin position="150"/>
        <end position="323"/>
    </location>
</feature>
<dbReference type="GO" id="GO:0005829">
    <property type="term" value="C:cytosol"/>
    <property type="evidence" value="ECO:0007669"/>
    <property type="project" value="TreeGrafter"/>
</dbReference>
<name>A0A3B0CLC4_9BACL</name>
<organism evidence="7 8">
    <name type="scientific">Paenibacillus ginsengarvi</name>
    <dbReference type="NCBI Taxonomy" id="400777"/>
    <lineage>
        <taxon>Bacteria</taxon>
        <taxon>Bacillati</taxon>
        <taxon>Bacillota</taxon>
        <taxon>Bacilli</taxon>
        <taxon>Bacillales</taxon>
        <taxon>Paenibacillaceae</taxon>
        <taxon>Paenibacillus</taxon>
    </lineage>
</organism>
<dbReference type="Pfam" id="PF02826">
    <property type="entry name" value="2-Hacid_dh_C"/>
    <property type="match status" value="1"/>
</dbReference>
<dbReference type="SUPFAM" id="SSF52283">
    <property type="entry name" value="Formate/glycerate dehydrogenase catalytic domain-like"/>
    <property type="match status" value="1"/>
</dbReference>
<dbReference type="GO" id="GO:0016618">
    <property type="term" value="F:hydroxypyruvate reductase [NAD(P)H] activity"/>
    <property type="evidence" value="ECO:0007669"/>
    <property type="project" value="TreeGrafter"/>
</dbReference>
<accession>A0A3B0CLC4</accession>
<dbReference type="GO" id="GO:0051287">
    <property type="term" value="F:NAD binding"/>
    <property type="evidence" value="ECO:0007669"/>
    <property type="project" value="InterPro"/>
</dbReference>